<keyword evidence="6" id="KW-0472">Membrane</keyword>
<dbReference type="GO" id="GO:0005737">
    <property type="term" value="C:cytoplasm"/>
    <property type="evidence" value="ECO:0007669"/>
    <property type="project" value="UniProtKB-SubCell"/>
</dbReference>
<feature type="domain" description="HYDIN/VesB/CFA65-like Ig-like" evidence="7">
    <location>
        <begin position="129"/>
        <end position="214"/>
    </location>
</feature>
<name>A0A0P1LW95_9BACT</name>
<evidence type="ECO:0000259" key="7">
    <source>
        <dbReference type="Pfam" id="PF22544"/>
    </source>
</evidence>
<dbReference type="Pfam" id="PF22544">
    <property type="entry name" value="HYDIN_VesB_CFA65-like_Ig"/>
    <property type="match status" value="1"/>
</dbReference>
<dbReference type="RefSeq" id="WP_075426143.1">
    <property type="nucleotide sequence ID" value="NZ_CZVI01000010.1"/>
</dbReference>
<accession>A0A0S4NF17</accession>
<accession>A0A0P1LYE2</accession>
<evidence type="ECO:0000313" key="10">
    <source>
        <dbReference type="Proteomes" id="UP000182011"/>
    </source>
</evidence>
<dbReference type="STRING" id="1633631.GCA_001442925_02163"/>
<evidence type="ECO:0000256" key="2">
    <source>
        <dbReference type="ARBA" id="ARBA00004496"/>
    </source>
</evidence>
<evidence type="ECO:0000256" key="4">
    <source>
        <dbReference type="ARBA" id="ARBA00023069"/>
    </source>
</evidence>
<dbReference type="InterPro" id="IPR011110">
    <property type="entry name" value="Reg_prop"/>
</dbReference>
<accession>A0A0P1MAI0</accession>
<evidence type="ECO:0000313" key="11">
    <source>
        <dbReference type="Proteomes" id="UP000182200"/>
    </source>
</evidence>
<dbReference type="EMBL" id="FAOP01000010">
    <property type="protein sequence ID" value="CUU08719.1"/>
    <property type="molecule type" value="Genomic_DNA"/>
</dbReference>
<accession>A0A0P1LJV7</accession>
<evidence type="ECO:0000313" key="9">
    <source>
        <dbReference type="EMBL" id="CUU08719.1"/>
    </source>
</evidence>
<dbReference type="AlphaFoldDB" id="A0A0P1LW95"/>
<organism evidence="9 10">
    <name type="scientific">Candidatus Kryptonium thompsonii</name>
    <dbReference type="NCBI Taxonomy" id="1633631"/>
    <lineage>
        <taxon>Bacteria</taxon>
        <taxon>Pseudomonadati</taxon>
        <taxon>Candidatus Kryptoniota</taxon>
        <taxon>Candidatus Kryptonium</taxon>
    </lineage>
</organism>
<accession>A0A0P1MEZ9</accession>
<reference evidence="9 10" key="2">
    <citation type="submission" date="2015-11" db="EMBL/GenBank/DDBJ databases">
        <authorList>
            <person name="Zhang Y."/>
            <person name="Guo Z."/>
        </authorList>
    </citation>
    <scope>NUCLEOTIDE SEQUENCE [LARGE SCALE GENOMIC DNA]</scope>
    <source>
        <strain evidence="9">JGI-4</strain>
    </source>
</reference>
<evidence type="ECO:0000256" key="5">
    <source>
        <dbReference type="ARBA" id="ARBA00023273"/>
    </source>
</evidence>
<protein>
    <submittedName>
        <fullName evidence="9">Two component regulator propeller</fullName>
    </submittedName>
</protein>
<sequence length="260" mass="28399">MPSDYIYTIAIDSQGNKWIGTNEGLVKFDGVRWTVYKTLNSGLPSNYVYAIAIDSQGTKWIGTNEGLARFDGVNWAVYKTSSLDFPSDNVYTIAIDSEGTKWIGTNGGVAVYQESGVKLFPKPYAYFYGDKLDFGKLRLGGVNRLSLKVSNDGGSELRITDVSVRSSSFKLLNKLPIVLNPGDSVNLSFEFSPSSSGSHVDTVFVYSNSYPDNVFKVVLTGSAEKSPDMGIIIEEQEKGKGMLVWLGWALLIILLILVGG</sequence>
<keyword evidence="6" id="KW-1133">Transmembrane helix</keyword>
<feature type="transmembrane region" description="Helical" evidence="6">
    <location>
        <begin position="242"/>
        <end position="259"/>
    </location>
</feature>
<evidence type="ECO:0000256" key="6">
    <source>
        <dbReference type="SAM" id="Phobius"/>
    </source>
</evidence>
<dbReference type="InterPro" id="IPR053879">
    <property type="entry name" value="HYDIN_VesB_CFA65-like_Ig"/>
</dbReference>
<keyword evidence="6" id="KW-0812">Transmembrane</keyword>
<accession>A0A0N7MXV2</accession>
<dbReference type="Gene3D" id="2.60.40.10">
    <property type="entry name" value="Immunoglobulins"/>
    <property type="match status" value="1"/>
</dbReference>
<keyword evidence="4" id="KW-0969">Cilium</keyword>
<dbReference type="OrthoDB" id="9804951at2"/>
<keyword evidence="3" id="KW-0963">Cytoplasm</keyword>
<dbReference type="Gene3D" id="2.130.10.10">
    <property type="entry name" value="YVTN repeat-like/Quinoprotein amine dehydrogenase"/>
    <property type="match status" value="2"/>
</dbReference>
<evidence type="ECO:0000313" key="8">
    <source>
        <dbReference type="EMBL" id="CUS85980.1"/>
    </source>
</evidence>
<dbReference type="Proteomes" id="UP000182200">
    <property type="component" value="Unassembled WGS sequence"/>
</dbReference>
<dbReference type="SUPFAM" id="SSF63829">
    <property type="entry name" value="Calcium-dependent phosphotriesterase"/>
    <property type="match status" value="1"/>
</dbReference>
<reference evidence="8 11" key="1">
    <citation type="submission" date="2015-11" db="EMBL/GenBank/DDBJ databases">
        <authorList>
            <person name="Varghese N."/>
        </authorList>
    </citation>
    <scope>NUCLEOTIDE SEQUENCE [LARGE SCALE GENOMIC DNA]</scope>
    <source>
        <strain evidence="8 11">JGI-8</strain>
    </source>
</reference>
<dbReference type="Proteomes" id="UP000182011">
    <property type="component" value="Unassembled WGS sequence"/>
</dbReference>
<dbReference type="Pfam" id="PF07494">
    <property type="entry name" value="Reg_prop"/>
    <property type="match status" value="3"/>
</dbReference>
<accession>A0A0P1LW95</accession>
<dbReference type="InterPro" id="IPR013783">
    <property type="entry name" value="Ig-like_fold"/>
</dbReference>
<dbReference type="InterPro" id="IPR015943">
    <property type="entry name" value="WD40/YVTN_repeat-like_dom_sf"/>
</dbReference>
<comment type="subcellular location">
    <subcellularLocation>
        <location evidence="1">Cell projection</location>
        <location evidence="1">Cilium</location>
    </subcellularLocation>
    <subcellularLocation>
        <location evidence="2">Cytoplasm</location>
    </subcellularLocation>
</comment>
<dbReference type="EMBL" id="CZVI01000010">
    <property type="protein sequence ID" value="CUS85980.1"/>
    <property type="molecule type" value="Genomic_DNA"/>
</dbReference>
<gene>
    <name evidence="9" type="ORF">JGI4_02169</name>
    <name evidence="8" type="ORF">JGI8_00951</name>
</gene>
<evidence type="ECO:0000256" key="3">
    <source>
        <dbReference type="ARBA" id="ARBA00022490"/>
    </source>
</evidence>
<keyword evidence="11" id="KW-1185">Reference proteome</keyword>
<evidence type="ECO:0000256" key="1">
    <source>
        <dbReference type="ARBA" id="ARBA00004138"/>
    </source>
</evidence>
<keyword evidence="5" id="KW-0966">Cell projection</keyword>
<proteinExistence type="predicted"/>